<accession>A0A2U8VRX7</accession>
<evidence type="ECO:0000256" key="1">
    <source>
        <dbReference type="SAM" id="MobiDB-lite"/>
    </source>
</evidence>
<dbReference type="EMBL" id="CP029551">
    <property type="protein sequence ID" value="AWN36457.1"/>
    <property type="molecule type" value="Genomic_DNA"/>
</dbReference>
<reference evidence="2 3" key="1">
    <citation type="submission" date="2018-05" db="EMBL/GenBank/DDBJ databases">
        <title>Complete Genome Sequence of Methylobacterium sp. 17Sr1-43.</title>
        <authorList>
            <person name="Srinivasan S."/>
        </authorList>
    </citation>
    <scope>NUCLEOTIDE SEQUENCE [LARGE SCALE GENOMIC DNA]</scope>
    <source>
        <strain evidence="2 3">17Sr1-43</strain>
    </source>
</reference>
<dbReference type="OrthoDB" id="8115513at2"/>
<sequence length="362" mass="39819">MTRREPVGDEIRQLRGVLAGLSLDTKLLRLEHALWRKGWSDQPRAPAGQSDGGQWVAGGGGGAVDPEVLRLVTPQWAQMPEAEPAQSREETRLEDGTRILSIRIRAGRRDFDEQHAVTAPDGESRIFETLGATQTIRDGVSGEILGRSTFTANGVEPDATIQPALLPAVPAAVVAAQVLRTLELAGTLFSFLSARRGGYGTVLGTTAHEFRGAEDFREMPAIWVGRVDQQDLEAACPKTGEIQTRLDAVNAAVRREGRLRTPSQIGIEVHARMDRWVKDQDDSNFKSELSIDRDGFEIFTNPAGTSRLDIYHQARPTVTCVYDHKTGSRGLVWSNAVRYASAAKKHFPTTQRIIVIQVRPRT</sequence>
<dbReference type="KEGG" id="meti:DK427_12565"/>
<name>A0A2U8VRX7_9HYPH</name>
<evidence type="ECO:0000313" key="3">
    <source>
        <dbReference type="Proteomes" id="UP000246058"/>
    </source>
</evidence>
<gene>
    <name evidence="2" type="ORF">DK427_12565</name>
</gene>
<evidence type="ECO:0000313" key="2">
    <source>
        <dbReference type="EMBL" id="AWN36457.1"/>
    </source>
</evidence>
<organism evidence="2 3">
    <name type="scientific">Methylobacterium radiodurans</name>
    <dbReference type="NCBI Taxonomy" id="2202828"/>
    <lineage>
        <taxon>Bacteria</taxon>
        <taxon>Pseudomonadati</taxon>
        <taxon>Pseudomonadota</taxon>
        <taxon>Alphaproteobacteria</taxon>
        <taxon>Hyphomicrobiales</taxon>
        <taxon>Methylobacteriaceae</taxon>
        <taxon>Methylobacterium</taxon>
    </lineage>
</organism>
<feature type="region of interest" description="Disordered" evidence="1">
    <location>
        <begin position="40"/>
        <end position="60"/>
    </location>
</feature>
<protein>
    <submittedName>
        <fullName evidence="2">Uncharacterized protein</fullName>
    </submittedName>
</protein>
<keyword evidence="3" id="KW-1185">Reference proteome</keyword>
<dbReference type="AlphaFoldDB" id="A0A2U8VRX7"/>
<dbReference type="Proteomes" id="UP000246058">
    <property type="component" value="Chromosome"/>
</dbReference>
<dbReference type="RefSeq" id="WP_109951559.1">
    <property type="nucleotide sequence ID" value="NZ_CP029551.1"/>
</dbReference>
<proteinExistence type="predicted"/>